<evidence type="ECO:0000313" key="2">
    <source>
        <dbReference type="Proteomes" id="UP000009049"/>
    </source>
</evidence>
<name>A4CJR3_ROBBH</name>
<dbReference type="HOGENOM" id="CLU_193612_0_0_10"/>
<gene>
    <name evidence="1" type="ordered locus">RB2501_09715</name>
</gene>
<accession>A4CJR3</accession>
<dbReference type="AlphaFoldDB" id="A4CJR3"/>
<dbReference type="OrthoDB" id="1262821at2"/>
<evidence type="ECO:0008006" key="3">
    <source>
        <dbReference type="Google" id="ProtNLM"/>
    </source>
</evidence>
<organism evidence="1 2">
    <name type="scientific">Robiginitalea biformata (strain ATCC BAA-864 / DSM 15991 / KCTC 12146 / HTCC2501)</name>
    <dbReference type="NCBI Taxonomy" id="313596"/>
    <lineage>
        <taxon>Bacteria</taxon>
        <taxon>Pseudomonadati</taxon>
        <taxon>Bacteroidota</taxon>
        <taxon>Flavobacteriia</taxon>
        <taxon>Flavobacteriales</taxon>
        <taxon>Flavobacteriaceae</taxon>
        <taxon>Robiginitalea</taxon>
    </lineage>
</organism>
<dbReference type="KEGG" id="rbi:RB2501_09715"/>
<keyword evidence="2" id="KW-1185">Reference proteome</keyword>
<dbReference type="Proteomes" id="UP000009049">
    <property type="component" value="Chromosome"/>
</dbReference>
<proteinExistence type="predicted"/>
<sequence>MISCDEAVTICHKNQYREASLAERLRLWAHLIVCRQCARFSRKNSRLTDLCNQASLHVLPEEEKEKLKQRLEKERGQGPAS</sequence>
<reference evidence="1 2" key="1">
    <citation type="journal article" date="2009" name="J. Bacteriol.">
        <title>Complete genome sequence of Robiginitalea biformata HTCC2501.</title>
        <authorList>
            <person name="Oh H.M."/>
            <person name="Giovannoni S.J."/>
            <person name="Lee K."/>
            <person name="Ferriera S."/>
            <person name="Johnson J."/>
            <person name="Cho J.C."/>
        </authorList>
    </citation>
    <scope>NUCLEOTIDE SEQUENCE [LARGE SCALE GENOMIC DNA]</scope>
    <source>
        <strain evidence="2">ATCC BAA-864 / HTCC2501 / KCTC 12146</strain>
    </source>
</reference>
<dbReference type="RefSeq" id="WP_015753926.1">
    <property type="nucleotide sequence ID" value="NC_013222.1"/>
</dbReference>
<protein>
    <recommendedName>
        <fullName evidence="3">Zinc-finger domain-containing protein</fullName>
    </recommendedName>
</protein>
<dbReference type="EMBL" id="CP001712">
    <property type="protein sequence ID" value="EAR17171.1"/>
    <property type="molecule type" value="Genomic_DNA"/>
</dbReference>
<dbReference type="STRING" id="313596.RB2501_09715"/>
<evidence type="ECO:0000313" key="1">
    <source>
        <dbReference type="EMBL" id="EAR17171.1"/>
    </source>
</evidence>
<dbReference type="eggNOG" id="ENOG50330KU">
    <property type="taxonomic scope" value="Bacteria"/>
</dbReference>